<name>A0A1G7B3H3_9SPHI</name>
<accession>A0A1G7B3H3</accession>
<dbReference type="AlphaFoldDB" id="A0A1G7B3H3"/>
<evidence type="ECO:0008006" key="4">
    <source>
        <dbReference type="Google" id="ProtNLM"/>
    </source>
</evidence>
<reference evidence="2 3" key="1">
    <citation type="submission" date="2016-10" db="EMBL/GenBank/DDBJ databases">
        <authorList>
            <person name="de Groot N.N."/>
        </authorList>
    </citation>
    <scope>NUCLEOTIDE SEQUENCE [LARGE SCALE GENOMIC DNA]</scope>
    <source>
        <strain evidence="2 3">47C3B</strain>
    </source>
</reference>
<evidence type="ECO:0000313" key="3">
    <source>
        <dbReference type="Proteomes" id="UP000199072"/>
    </source>
</evidence>
<dbReference type="InterPro" id="IPR051162">
    <property type="entry name" value="T4SS_component"/>
</dbReference>
<dbReference type="EMBL" id="FNAI01000004">
    <property type="protein sequence ID" value="SDE21460.1"/>
    <property type="molecule type" value="Genomic_DNA"/>
</dbReference>
<protein>
    <recommendedName>
        <fullName evidence="4">AAA-like domain-containing protein</fullName>
    </recommendedName>
</protein>
<proteinExistence type="predicted"/>
<feature type="region of interest" description="Disordered" evidence="1">
    <location>
        <begin position="1"/>
        <end position="22"/>
    </location>
</feature>
<sequence length="405" mass="45816">MQRPPTVGLRNNMNNPHDHSKPFTPIGYTNFRNSNRLFGIKLQDRYSHIYALGKTGVGKTTLLLNMAIDDIYKGYGVCLIEPHGDACLELLRQIPEHRKKDVVYFDATNAAHRTGFNPLHGVAKEQRHLVASEIVLSFKKIWSDSWGPRLEHILRYCILTLLEYPVATLLDIVPLLLDQRYRNIVLQYTDNSTIISFWLGEFEKYPAGLRADAIMPILNKAGVFSSSEVLRQIVGQQHGMNIEEMMNTGKILICNLSKGIIGEDASQILGSLVTTGIQVAAMRRAAIPEEQRVPYMVFIDECHSFITTSFAVMLSEVRKYKIGLFFSHQYMAQLPEDVCGAVLGNVSTIICFRLGSVDSKTMEEEFYPTFKQEDFISLPRFAIYLKVLIDGMESRPFSARLGARV</sequence>
<dbReference type="STRING" id="1391627.SAMN05216464_104381"/>
<dbReference type="SUPFAM" id="SSF52540">
    <property type="entry name" value="P-loop containing nucleoside triphosphate hydrolases"/>
    <property type="match status" value="1"/>
</dbReference>
<organism evidence="2 3">
    <name type="scientific">Mucilaginibacter pineti</name>
    <dbReference type="NCBI Taxonomy" id="1391627"/>
    <lineage>
        <taxon>Bacteria</taxon>
        <taxon>Pseudomonadati</taxon>
        <taxon>Bacteroidota</taxon>
        <taxon>Sphingobacteriia</taxon>
        <taxon>Sphingobacteriales</taxon>
        <taxon>Sphingobacteriaceae</taxon>
        <taxon>Mucilaginibacter</taxon>
    </lineage>
</organism>
<dbReference type="PANTHER" id="PTHR30121:SF11">
    <property type="entry name" value="AAA+ ATPASE DOMAIN-CONTAINING PROTEIN"/>
    <property type="match status" value="1"/>
</dbReference>
<gene>
    <name evidence="2" type="ORF">SAMN05216464_104381</name>
</gene>
<evidence type="ECO:0000313" key="2">
    <source>
        <dbReference type="EMBL" id="SDE21460.1"/>
    </source>
</evidence>
<keyword evidence="3" id="KW-1185">Reference proteome</keyword>
<dbReference type="Proteomes" id="UP000199072">
    <property type="component" value="Unassembled WGS sequence"/>
</dbReference>
<evidence type="ECO:0000256" key="1">
    <source>
        <dbReference type="SAM" id="MobiDB-lite"/>
    </source>
</evidence>
<dbReference type="Gene3D" id="3.40.50.300">
    <property type="entry name" value="P-loop containing nucleotide triphosphate hydrolases"/>
    <property type="match status" value="2"/>
</dbReference>
<dbReference type="InterPro" id="IPR027417">
    <property type="entry name" value="P-loop_NTPase"/>
</dbReference>
<dbReference type="PANTHER" id="PTHR30121">
    <property type="entry name" value="UNCHARACTERIZED PROTEIN YJGR-RELATED"/>
    <property type="match status" value="1"/>
</dbReference>
<dbReference type="CDD" id="cd01127">
    <property type="entry name" value="TrwB_TraG_TraD_VirD4"/>
    <property type="match status" value="1"/>
</dbReference>